<keyword evidence="9 10" id="KW-0472">Membrane</keyword>
<dbReference type="PANTHER" id="PTHR24421:SF10">
    <property type="entry name" value="NITRATE_NITRITE SENSOR PROTEIN NARQ"/>
    <property type="match status" value="1"/>
</dbReference>
<keyword evidence="8 9" id="KW-0902">Two-component regulatory system</keyword>
<dbReference type="InterPro" id="IPR050482">
    <property type="entry name" value="Sensor_HK_TwoCompSys"/>
</dbReference>
<dbReference type="SUPFAM" id="SSF55874">
    <property type="entry name" value="ATPase domain of HSP90 chaperone/DNA topoisomerase II/histidine kinase"/>
    <property type="match status" value="1"/>
</dbReference>
<comment type="caution">
    <text evidence="12">The sequence shown here is derived from an EMBL/GenBank/DDBJ whole genome shotgun (WGS) entry which is preliminary data.</text>
</comment>
<dbReference type="Pfam" id="PF02518">
    <property type="entry name" value="HATPase_c"/>
    <property type="match status" value="1"/>
</dbReference>
<keyword evidence="10" id="KW-0812">Transmembrane</keyword>
<evidence type="ECO:0000256" key="5">
    <source>
        <dbReference type="ARBA" id="ARBA00022741"/>
    </source>
</evidence>
<reference evidence="13" key="1">
    <citation type="journal article" date="2019" name="Int. J. Syst. Evol. Microbiol.">
        <title>The Global Catalogue of Microorganisms (GCM) 10K type strain sequencing project: providing services to taxonomists for standard genome sequencing and annotation.</title>
        <authorList>
            <consortium name="The Broad Institute Genomics Platform"/>
            <consortium name="The Broad Institute Genome Sequencing Center for Infectious Disease"/>
            <person name="Wu L."/>
            <person name="Ma J."/>
        </authorList>
    </citation>
    <scope>NUCLEOTIDE SEQUENCE [LARGE SCALE GENOMIC DNA]</scope>
    <source>
        <strain evidence="13">NBRC 103166</strain>
    </source>
</reference>
<dbReference type="InterPro" id="IPR011712">
    <property type="entry name" value="Sig_transdc_His_kin_sub3_dim/P"/>
</dbReference>
<dbReference type="Gene3D" id="1.20.5.1930">
    <property type="match status" value="1"/>
</dbReference>
<evidence type="ECO:0000256" key="2">
    <source>
        <dbReference type="ARBA" id="ARBA00004370"/>
    </source>
</evidence>
<evidence type="ECO:0000256" key="4">
    <source>
        <dbReference type="ARBA" id="ARBA00022679"/>
    </source>
</evidence>
<evidence type="ECO:0000259" key="11">
    <source>
        <dbReference type="PROSITE" id="PS50885"/>
    </source>
</evidence>
<dbReference type="Proteomes" id="UP001157353">
    <property type="component" value="Unassembled WGS sequence"/>
</dbReference>
<proteinExistence type="predicted"/>
<evidence type="ECO:0000256" key="6">
    <source>
        <dbReference type="ARBA" id="ARBA00022777"/>
    </source>
</evidence>
<feature type="transmembrane region" description="Helical" evidence="10">
    <location>
        <begin position="132"/>
        <end position="154"/>
    </location>
</feature>
<dbReference type="GO" id="GO:0016301">
    <property type="term" value="F:kinase activity"/>
    <property type="evidence" value="ECO:0007669"/>
    <property type="project" value="UniProtKB-KW"/>
</dbReference>
<dbReference type="Gene3D" id="3.30.565.10">
    <property type="entry name" value="Histidine kinase-like ATPase, C-terminal domain"/>
    <property type="match status" value="1"/>
</dbReference>
<dbReference type="PANTHER" id="PTHR24421">
    <property type="entry name" value="NITRATE/NITRITE SENSOR PROTEIN NARX-RELATED"/>
    <property type="match status" value="1"/>
</dbReference>
<dbReference type="Gene3D" id="6.10.340.10">
    <property type="match status" value="1"/>
</dbReference>
<dbReference type="CDD" id="cd16917">
    <property type="entry name" value="HATPase_UhpB-NarQ-NarX-like"/>
    <property type="match status" value="1"/>
</dbReference>
<feature type="domain" description="HAMP" evidence="11">
    <location>
        <begin position="157"/>
        <end position="208"/>
    </location>
</feature>
<protein>
    <recommendedName>
        <fullName evidence="9">Sensor protein</fullName>
        <ecNumber evidence="9">2.7.13.3</ecNumber>
    </recommendedName>
</protein>
<keyword evidence="13" id="KW-1185">Reference proteome</keyword>
<dbReference type="EMBL" id="BSPQ01000013">
    <property type="protein sequence ID" value="GLS91685.1"/>
    <property type="molecule type" value="Genomic_DNA"/>
</dbReference>
<keyword evidence="4 9" id="KW-0808">Transferase</keyword>
<comment type="catalytic activity">
    <reaction evidence="1 9">
        <text>ATP + protein L-histidine = ADP + protein N-phospho-L-histidine.</text>
        <dbReference type="EC" id="2.7.13.3"/>
    </reaction>
</comment>
<evidence type="ECO:0000256" key="1">
    <source>
        <dbReference type="ARBA" id="ARBA00000085"/>
    </source>
</evidence>
<comment type="subcellular location">
    <subcellularLocation>
        <location evidence="9">Cell inner membrane</location>
    </subcellularLocation>
    <subcellularLocation>
        <location evidence="2">Membrane</location>
    </subcellularLocation>
</comment>
<gene>
    <name evidence="12" type="ORF">GCM10007916_27540</name>
</gene>
<evidence type="ECO:0000256" key="8">
    <source>
        <dbReference type="ARBA" id="ARBA00023012"/>
    </source>
</evidence>
<dbReference type="PIRSF" id="PIRSF003167">
    <property type="entry name" value="STHK_NarX/NarQ"/>
    <property type="match status" value="1"/>
</dbReference>
<evidence type="ECO:0000313" key="12">
    <source>
        <dbReference type="EMBL" id="GLS91685.1"/>
    </source>
</evidence>
<dbReference type="InterPro" id="IPR036890">
    <property type="entry name" value="HATPase_C_sf"/>
</dbReference>
<keyword evidence="6 9" id="KW-0418">Kinase</keyword>
<keyword evidence="10" id="KW-1133">Transmembrane helix</keyword>
<keyword evidence="5 9" id="KW-0547">Nucleotide-binding</keyword>
<evidence type="ECO:0000256" key="10">
    <source>
        <dbReference type="SAM" id="Phobius"/>
    </source>
</evidence>
<name>A0ABQ6E3A9_9GAMM</name>
<evidence type="ECO:0000256" key="7">
    <source>
        <dbReference type="ARBA" id="ARBA00022840"/>
    </source>
</evidence>
<keyword evidence="7 9" id="KW-0067">ATP-binding</keyword>
<organism evidence="12 13">
    <name type="scientific">Psychromonas marina</name>
    <dbReference type="NCBI Taxonomy" id="88364"/>
    <lineage>
        <taxon>Bacteria</taxon>
        <taxon>Pseudomonadati</taxon>
        <taxon>Pseudomonadota</taxon>
        <taxon>Gammaproteobacteria</taxon>
        <taxon>Alteromonadales</taxon>
        <taxon>Psychromonadaceae</taxon>
        <taxon>Psychromonas</taxon>
    </lineage>
</organism>
<accession>A0ABQ6E3A9</accession>
<evidence type="ECO:0000256" key="3">
    <source>
        <dbReference type="ARBA" id="ARBA00022553"/>
    </source>
</evidence>
<dbReference type="SMART" id="SM00387">
    <property type="entry name" value="HATPase_c"/>
    <property type="match status" value="1"/>
</dbReference>
<keyword evidence="9" id="KW-0997">Cell inner membrane</keyword>
<dbReference type="InterPro" id="IPR003660">
    <property type="entry name" value="HAMP_dom"/>
</dbReference>
<dbReference type="Pfam" id="PF07730">
    <property type="entry name" value="HisKA_3"/>
    <property type="match status" value="1"/>
</dbReference>
<keyword evidence="3" id="KW-0597">Phosphoprotein</keyword>
<dbReference type="EC" id="2.7.13.3" evidence="9"/>
<evidence type="ECO:0000313" key="13">
    <source>
        <dbReference type="Proteomes" id="UP001157353"/>
    </source>
</evidence>
<dbReference type="PROSITE" id="PS50885">
    <property type="entry name" value="HAMP"/>
    <property type="match status" value="1"/>
</dbReference>
<sequence>MILIISAAHIISVFTTFDSHIENIKIIDNLTSLKISTTGLLYASQYHPQDLPTLIQQIDTQLANEPLFQSSWFNTQQINQTNQKLANQWAEIHSTIDQLRFTETEVLLPAFYDSLDNIVKQYQVLAKKKIHIIHLAEFISFLITMMIGVTLYLYSKKQIVQPIKQLLKNVQAIKAHQFDLPYPYPSNEIGVLSQGIKDTSSELDHLISTMQKQVSEQTVALEKANQTIEFLYSISQQLSTVKLTSPILYNALNALARQANLDKLCLELNNGTFINSEHGCAGIDQRMRSIPIIINGKPFGFLNYVLKQGARDQYALIESFTGLVARALYQEEHSLQAQKILLMEERNIIARELHDSIAQSLSFLNIQCTLLHRQVDHSQQQAQQTIGNIEEAVSDAYIQLRSLLSTFRLSVTESNFKEALLTMIKTLQKQTAAPITIKQFESYFYTDASQHIHLLQIVREAIINAIKHSQCSHIEISCIITDQHKVWISIIDDGQGIVNNSEKDNHYGLSIMKQRADELGATLSFNSLIQGTEVKLIFPYKKSILNQGAEND</sequence>
<dbReference type="InterPro" id="IPR016380">
    <property type="entry name" value="Sig_transdc_His_kin_NarX/NarQ"/>
</dbReference>
<keyword evidence="9" id="KW-1003">Cell membrane</keyword>
<dbReference type="RefSeq" id="WP_284204789.1">
    <property type="nucleotide sequence ID" value="NZ_BSPQ01000013.1"/>
</dbReference>
<evidence type="ECO:0000256" key="9">
    <source>
        <dbReference type="PIRNR" id="PIRNR003167"/>
    </source>
</evidence>
<dbReference type="InterPro" id="IPR003594">
    <property type="entry name" value="HATPase_dom"/>
</dbReference>